<dbReference type="Proteomes" id="UP000310754">
    <property type="component" value="Unassembled WGS sequence"/>
</dbReference>
<feature type="transmembrane region" description="Helical" evidence="1">
    <location>
        <begin position="12"/>
        <end position="42"/>
    </location>
</feature>
<evidence type="ECO:0000313" key="2">
    <source>
        <dbReference type="EMBL" id="THF50388.1"/>
    </source>
</evidence>
<accession>A0A4S3ZWZ1</accession>
<comment type="caution">
    <text evidence="2">The sequence shown here is derived from an EMBL/GenBank/DDBJ whole genome shotgun (WGS) entry which is preliminary data.</text>
</comment>
<dbReference type="AlphaFoldDB" id="A0A4S3ZWZ1"/>
<sequence length="78" mass="8600">MMQNLRVFGLVSLGVVALMATAVLTVSITLIAGAILSATLAWRMLTLRQKPVPVHARRRDEAKPMRVWNDGRGTIIDM</sequence>
<keyword evidence="1" id="KW-0812">Transmembrane</keyword>
<name>A0A4S3ZWZ1_9HYPH</name>
<gene>
    <name evidence="2" type="ORF">E6C51_11135</name>
</gene>
<keyword evidence="1" id="KW-0472">Membrane</keyword>
<keyword evidence="3" id="KW-1185">Reference proteome</keyword>
<dbReference type="EMBL" id="SSOA01000004">
    <property type="protein sequence ID" value="THF50388.1"/>
    <property type="molecule type" value="Genomic_DNA"/>
</dbReference>
<proteinExistence type="predicted"/>
<evidence type="ECO:0000313" key="3">
    <source>
        <dbReference type="Proteomes" id="UP000310754"/>
    </source>
</evidence>
<evidence type="ECO:0000256" key="1">
    <source>
        <dbReference type="SAM" id="Phobius"/>
    </source>
</evidence>
<organism evidence="2 3">
    <name type="scientific">Allorhizobium terrae</name>
    <dbReference type="NCBI Taxonomy" id="1848972"/>
    <lineage>
        <taxon>Bacteria</taxon>
        <taxon>Pseudomonadati</taxon>
        <taxon>Pseudomonadota</taxon>
        <taxon>Alphaproteobacteria</taxon>
        <taxon>Hyphomicrobiales</taxon>
        <taxon>Rhizobiaceae</taxon>
        <taxon>Rhizobium/Agrobacterium group</taxon>
        <taxon>Allorhizobium</taxon>
    </lineage>
</organism>
<keyword evidence="1" id="KW-1133">Transmembrane helix</keyword>
<protein>
    <submittedName>
        <fullName evidence="2">Uncharacterized protein</fullName>
    </submittedName>
</protein>
<reference evidence="2 3" key="1">
    <citation type="submission" date="2019-04" db="EMBL/GenBank/DDBJ databases">
        <title>Rhizobium terrae sp. nov., isolated from a paddy soil.</title>
        <authorList>
            <person name="Lin S.-Y."/>
            <person name="Hameed A."/>
            <person name="Huang H.-I."/>
            <person name="Young C.-C."/>
        </authorList>
    </citation>
    <scope>NUCLEOTIDE SEQUENCE [LARGE SCALE GENOMIC DNA]</scope>
    <source>
        <strain evidence="2 3">CC-HIH110</strain>
    </source>
</reference>